<dbReference type="Proteomes" id="UP000245207">
    <property type="component" value="Unassembled WGS sequence"/>
</dbReference>
<evidence type="ECO:0000313" key="9">
    <source>
        <dbReference type="Proteomes" id="UP000245207"/>
    </source>
</evidence>
<dbReference type="GO" id="GO:0022857">
    <property type="term" value="F:transmembrane transporter activity"/>
    <property type="evidence" value="ECO:0007669"/>
    <property type="project" value="InterPro"/>
</dbReference>
<keyword evidence="3 7" id="KW-0812">Transmembrane</keyword>
<dbReference type="Pfam" id="PF00860">
    <property type="entry name" value="Xan_ur_permease"/>
    <property type="match status" value="1"/>
</dbReference>
<name>A0A2U1L5X3_ARTAN</name>
<dbReference type="OrthoDB" id="1641903at2759"/>
<keyword evidence="9" id="KW-1185">Reference proteome</keyword>
<evidence type="ECO:0000256" key="2">
    <source>
        <dbReference type="ARBA" id="ARBA00008821"/>
    </source>
</evidence>
<dbReference type="STRING" id="35608.A0A2U1L5X3"/>
<sequence>MLVLLCENDEVPCDPHFTWYIRTARSLLCGAEAILLGFQHYIVMLGTIVIIPMALVPQMGGGNSEKADVIQTMLFVAGLNTLLQTMFGTRLPAVIGSSYTYVPVMMSIILSGRWTGPNPIARFKKTMRAIQVLNVANSSPMMACNNMQTAASLRPGTQRNSHDTFKSRFNEMCTGPHGSQGRFSTTDRVPSDVPAPLRQR</sequence>
<dbReference type="GO" id="GO:0016020">
    <property type="term" value="C:membrane"/>
    <property type="evidence" value="ECO:0007669"/>
    <property type="project" value="UniProtKB-SubCell"/>
</dbReference>
<dbReference type="AlphaFoldDB" id="A0A2U1L5X3"/>
<evidence type="ECO:0000256" key="3">
    <source>
        <dbReference type="ARBA" id="ARBA00022692"/>
    </source>
</evidence>
<reference evidence="8 9" key="1">
    <citation type="journal article" date="2018" name="Mol. Plant">
        <title>The genome of Artemisia annua provides insight into the evolution of Asteraceae family and artemisinin biosynthesis.</title>
        <authorList>
            <person name="Shen Q."/>
            <person name="Zhang L."/>
            <person name="Liao Z."/>
            <person name="Wang S."/>
            <person name="Yan T."/>
            <person name="Shi P."/>
            <person name="Liu M."/>
            <person name="Fu X."/>
            <person name="Pan Q."/>
            <person name="Wang Y."/>
            <person name="Lv Z."/>
            <person name="Lu X."/>
            <person name="Zhang F."/>
            <person name="Jiang W."/>
            <person name="Ma Y."/>
            <person name="Chen M."/>
            <person name="Hao X."/>
            <person name="Li L."/>
            <person name="Tang Y."/>
            <person name="Lv G."/>
            <person name="Zhou Y."/>
            <person name="Sun X."/>
            <person name="Brodelius P.E."/>
            <person name="Rose J.K.C."/>
            <person name="Tang K."/>
        </authorList>
    </citation>
    <scope>NUCLEOTIDE SEQUENCE [LARGE SCALE GENOMIC DNA]</scope>
    <source>
        <strain evidence="9">cv. Huhao1</strain>
        <tissue evidence="8">Leaf</tissue>
    </source>
</reference>
<dbReference type="InterPro" id="IPR006043">
    <property type="entry name" value="NCS2"/>
</dbReference>
<keyword evidence="4 7" id="KW-1133">Transmembrane helix</keyword>
<evidence type="ECO:0000256" key="7">
    <source>
        <dbReference type="SAM" id="Phobius"/>
    </source>
</evidence>
<evidence type="ECO:0000313" key="8">
    <source>
        <dbReference type="EMBL" id="PWA44389.1"/>
    </source>
</evidence>
<accession>A0A2U1L5X3</accession>
<evidence type="ECO:0000256" key="4">
    <source>
        <dbReference type="ARBA" id="ARBA00022989"/>
    </source>
</evidence>
<feature type="transmembrane region" description="Helical" evidence="7">
    <location>
        <begin position="38"/>
        <end position="57"/>
    </location>
</feature>
<dbReference type="EMBL" id="PKPP01011302">
    <property type="protein sequence ID" value="PWA44389.1"/>
    <property type="molecule type" value="Genomic_DNA"/>
</dbReference>
<feature type="transmembrane region" description="Helical" evidence="7">
    <location>
        <begin position="99"/>
        <end position="116"/>
    </location>
</feature>
<comment type="similarity">
    <text evidence="2">Belongs to the nucleobase:cation symporter-2 (NCS2) (TC 2.A.40) family.</text>
</comment>
<comment type="subcellular location">
    <subcellularLocation>
        <location evidence="1">Membrane</location>
        <topology evidence="1">Multi-pass membrane protein</topology>
    </subcellularLocation>
</comment>
<organism evidence="8 9">
    <name type="scientific">Artemisia annua</name>
    <name type="common">Sweet wormwood</name>
    <dbReference type="NCBI Taxonomy" id="35608"/>
    <lineage>
        <taxon>Eukaryota</taxon>
        <taxon>Viridiplantae</taxon>
        <taxon>Streptophyta</taxon>
        <taxon>Embryophyta</taxon>
        <taxon>Tracheophyta</taxon>
        <taxon>Spermatophyta</taxon>
        <taxon>Magnoliopsida</taxon>
        <taxon>eudicotyledons</taxon>
        <taxon>Gunneridae</taxon>
        <taxon>Pentapetalae</taxon>
        <taxon>asterids</taxon>
        <taxon>campanulids</taxon>
        <taxon>Asterales</taxon>
        <taxon>Asteraceae</taxon>
        <taxon>Asteroideae</taxon>
        <taxon>Anthemideae</taxon>
        <taxon>Artemisiinae</taxon>
        <taxon>Artemisia</taxon>
    </lineage>
</organism>
<evidence type="ECO:0000256" key="6">
    <source>
        <dbReference type="SAM" id="MobiDB-lite"/>
    </source>
</evidence>
<keyword evidence="5 7" id="KW-0472">Membrane</keyword>
<proteinExistence type="inferred from homology"/>
<protein>
    <submittedName>
        <fullName evidence="8">Xanthine/uracil/vitamin C permease</fullName>
    </submittedName>
</protein>
<evidence type="ECO:0000256" key="5">
    <source>
        <dbReference type="ARBA" id="ARBA00023136"/>
    </source>
</evidence>
<dbReference type="PANTHER" id="PTHR11119">
    <property type="entry name" value="XANTHINE-URACIL / VITAMIN C PERMEASE FAMILY MEMBER"/>
    <property type="match status" value="1"/>
</dbReference>
<evidence type="ECO:0000256" key="1">
    <source>
        <dbReference type="ARBA" id="ARBA00004141"/>
    </source>
</evidence>
<feature type="region of interest" description="Disordered" evidence="6">
    <location>
        <begin position="168"/>
        <end position="200"/>
    </location>
</feature>
<comment type="caution">
    <text evidence="8">The sequence shown here is derived from an EMBL/GenBank/DDBJ whole genome shotgun (WGS) entry which is preliminary data.</text>
</comment>
<gene>
    <name evidence="8" type="ORF">CTI12_AA525850</name>
</gene>